<evidence type="ECO:0000313" key="14">
    <source>
        <dbReference type="Proteomes" id="UP000243650"/>
    </source>
</evidence>
<keyword evidence="2" id="KW-1003">Cell membrane</keyword>
<evidence type="ECO:0000313" key="13">
    <source>
        <dbReference type="EMBL" id="PRO66553.1"/>
    </source>
</evidence>
<dbReference type="SMART" id="SM01049">
    <property type="entry name" value="Cache_2"/>
    <property type="match status" value="1"/>
</dbReference>
<feature type="compositionally biased region" description="Acidic residues" evidence="9">
    <location>
        <begin position="593"/>
        <end position="602"/>
    </location>
</feature>
<evidence type="ECO:0000256" key="4">
    <source>
        <dbReference type="ARBA" id="ARBA00022989"/>
    </source>
</evidence>
<reference evidence="13 14" key="1">
    <citation type="submission" date="2018-03" db="EMBL/GenBank/DDBJ databases">
        <title>Bacillus urumqiensis sp. nov., a moderately haloalkaliphilic bacterium isolated from a salt lake.</title>
        <authorList>
            <person name="Zhao B."/>
            <person name="Liao Z."/>
        </authorList>
    </citation>
    <scope>NUCLEOTIDE SEQUENCE [LARGE SCALE GENOMIC DNA]</scope>
    <source>
        <strain evidence="13 14">BZ-SZ-XJ18</strain>
    </source>
</reference>
<evidence type="ECO:0000259" key="11">
    <source>
        <dbReference type="PROSITE" id="PS50111"/>
    </source>
</evidence>
<dbReference type="PROSITE" id="PS50885">
    <property type="entry name" value="HAMP"/>
    <property type="match status" value="1"/>
</dbReference>
<dbReference type="Pfam" id="PF17200">
    <property type="entry name" value="sCache_2"/>
    <property type="match status" value="1"/>
</dbReference>
<organism evidence="13 14">
    <name type="scientific">Alkalicoccus urumqiensis</name>
    <name type="common">Bacillus urumqiensis</name>
    <dbReference type="NCBI Taxonomy" id="1548213"/>
    <lineage>
        <taxon>Bacteria</taxon>
        <taxon>Bacillati</taxon>
        <taxon>Bacillota</taxon>
        <taxon>Bacilli</taxon>
        <taxon>Bacillales</taxon>
        <taxon>Bacillaceae</taxon>
        <taxon>Alkalicoccus</taxon>
    </lineage>
</organism>
<comment type="similarity">
    <text evidence="7">Belongs to the methyl-accepting chemotaxis (MCP) protein family.</text>
</comment>
<dbReference type="Pfam" id="PF00672">
    <property type="entry name" value="HAMP"/>
    <property type="match status" value="1"/>
</dbReference>
<comment type="subcellular location">
    <subcellularLocation>
        <location evidence="1">Cell membrane</location>
        <topology evidence="1">Multi-pass membrane protein</topology>
    </subcellularLocation>
</comment>
<evidence type="ECO:0000256" key="5">
    <source>
        <dbReference type="ARBA" id="ARBA00023136"/>
    </source>
</evidence>
<dbReference type="RefSeq" id="WP_105958189.1">
    <property type="nucleotide sequence ID" value="NZ_PVNS01000003.1"/>
</dbReference>
<evidence type="ECO:0000256" key="1">
    <source>
        <dbReference type="ARBA" id="ARBA00004651"/>
    </source>
</evidence>
<keyword evidence="14" id="KW-1185">Reference proteome</keyword>
<dbReference type="PANTHER" id="PTHR32089">
    <property type="entry name" value="METHYL-ACCEPTING CHEMOTAXIS PROTEIN MCPB"/>
    <property type="match status" value="1"/>
</dbReference>
<keyword evidence="4 10" id="KW-1133">Transmembrane helix</keyword>
<keyword evidence="3 10" id="KW-0812">Transmembrane</keyword>
<comment type="caution">
    <text evidence="13">The sequence shown here is derived from an EMBL/GenBank/DDBJ whole genome shotgun (WGS) entry which is preliminary data.</text>
</comment>
<feature type="region of interest" description="Disordered" evidence="9">
    <location>
        <begin position="580"/>
        <end position="602"/>
    </location>
</feature>
<dbReference type="AlphaFoldDB" id="A0A2P6MJW9"/>
<dbReference type="InterPro" id="IPR033480">
    <property type="entry name" value="sCache_2"/>
</dbReference>
<evidence type="ECO:0000256" key="10">
    <source>
        <dbReference type="SAM" id="Phobius"/>
    </source>
</evidence>
<dbReference type="Proteomes" id="UP000243650">
    <property type="component" value="Unassembled WGS sequence"/>
</dbReference>
<dbReference type="EMBL" id="PVNS01000003">
    <property type="protein sequence ID" value="PRO66553.1"/>
    <property type="molecule type" value="Genomic_DNA"/>
</dbReference>
<dbReference type="PROSITE" id="PS50111">
    <property type="entry name" value="CHEMOTAXIS_TRANSDUC_2"/>
    <property type="match status" value="1"/>
</dbReference>
<accession>A0A2P6MJW9</accession>
<evidence type="ECO:0000256" key="2">
    <source>
        <dbReference type="ARBA" id="ARBA00022475"/>
    </source>
</evidence>
<dbReference type="Pfam" id="PF00015">
    <property type="entry name" value="MCPsignal"/>
    <property type="match status" value="1"/>
</dbReference>
<evidence type="ECO:0000256" key="6">
    <source>
        <dbReference type="ARBA" id="ARBA00023224"/>
    </source>
</evidence>
<dbReference type="SUPFAM" id="SSF58104">
    <property type="entry name" value="Methyl-accepting chemotaxis protein (MCP) signaling domain"/>
    <property type="match status" value="1"/>
</dbReference>
<evidence type="ECO:0000256" key="8">
    <source>
        <dbReference type="PROSITE-ProRule" id="PRU00284"/>
    </source>
</evidence>
<feature type="domain" description="Methyl-accepting transducer" evidence="11">
    <location>
        <begin position="291"/>
        <end position="562"/>
    </location>
</feature>
<dbReference type="Gene3D" id="1.10.287.950">
    <property type="entry name" value="Methyl-accepting chemotaxis protein"/>
    <property type="match status" value="1"/>
</dbReference>
<dbReference type="PANTHER" id="PTHR32089:SF114">
    <property type="entry name" value="METHYL-ACCEPTING CHEMOTAXIS PROTEIN MCPB"/>
    <property type="match status" value="1"/>
</dbReference>
<sequence>MFLGIRTKLLIISAVLLIVPSIIIGATAYSTAKEGLNEQGETTIENAVAQAVQLIDAMNEQVENGTLELDEAQEQVKEYVIGPMQADGTRTIDSPVDLGEHGYFVIYGPDGEEIAHPSLEGENMWEAQDENGTFLVQEQIAAAENGGGFTTYTWEFPGESRTGEKIMYNELDPNWGWIVTAGSYMEDYNAASQSILWTLLATLGAAILLGGLLILAFARHVASPVHAVRKQLAELNRNNLALEDLPENRRDEFGELAAGMNRTKATLSDMVRRMAGYTDSLASSSEELTAGSEETTRAAEQVSSSIQTIADNARQQTDTAGHVQEHILDVSEGISYIRSNMNQMRTAVDHTDTEITEGRTSVQSATEKMAVIQEQTSAVTARMKQLESKSAEIEGILKLITDISEQTNLLALNAAIEAARAGEHGKGFAVVADEVRKLAEAAGSSTDDIRRLITDMQQEVGSASSVMSENEAHVEEGRSMMEEVNAVFTRIESAKQDMISYSEAVSGHIEKANAKTGGAVEGAMQMSASIESSADEISTVAGASEQQTASMQETASAAAALSQIAEDLHDLVMQFQLDAASAEEKVEAKTPAETEEETREAS</sequence>
<feature type="compositionally biased region" description="Basic and acidic residues" evidence="9">
    <location>
        <begin position="582"/>
        <end position="592"/>
    </location>
</feature>
<dbReference type="SMART" id="SM00304">
    <property type="entry name" value="HAMP"/>
    <property type="match status" value="1"/>
</dbReference>
<evidence type="ECO:0000259" key="12">
    <source>
        <dbReference type="PROSITE" id="PS50885"/>
    </source>
</evidence>
<dbReference type="InterPro" id="IPR004089">
    <property type="entry name" value="MCPsignal_dom"/>
</dbReference>
<dbReference type="SMART" id="SM00283">
    <property type="entry name" value="MA"/>
    <property type="match status" value="1"/>
</dbReference>
<dbReference type="GO" id="GO:0005886">
    <property type="term" value="C:plasma membrane"/>
    <property type="evidence" value="ECO:0007669"/>
    <property type="project" value="UniProtKB-SubCell"/>
</dbReference>
<gene>
    <name evidence="13" type="ORF">C6I21_04205</name>
</gene>
<dbReference type="Gene3D" id="6.10.340.10">
    <property type="match status" value="1"/>
</dbReference>
<keyword evidence="5 10" id="KW-0472">Membrane</keyword>
<dbReference type="Gene3D" id="3.30.450.20">
    <property type="entry name" value="PAS domain"/>
    <property type="match status" value="1"/>
</dbReference>
<feature type="transmembrane region" description="Helical" evidence="10">
    <location>
        <begin position="195"/>
        <end position="218"/>
    </location>
</feature>
<evidence type="ECO:0000256" key="3">
    <source>
        <dbReference type="ARBA" id="ARBA00022692"/>
    </source>
</evidence>
<feature type="domain" description="HAMP" evidence="12">
    <location>
        <begin position="219"/>
        <end position="272"/>
    </location>
</feature>
<dbReference type="InterPro" id="IPR003660">
    <property type="entry name" value="HAMP_dom"/>
</dbReference>
<evidence type="ECO:0000256" key="7">
    <source>
        <dbReference type="ARBA" id="ARBA00029447"/>
    </source>
</evidence>
<keyword evidence="6 8" id="KW-0807">Transducer</keyword>
<dbReference type="OrthoDB" id="9810264at2"/>
<protein>
    <submittedName>
        <fullName evidence="13">Methyl-accepting chemotaxis protein</fullName>
    </submittedName>
</protein>
<dbReference type="GO" id="GO:0007165">
    <property type="term" value="P:signal transduction"/>
    <property type="evidence" value="ECO:0007669"/>
    <property type="project" value="UniProtKB-KW"/>
</dbReference>
<proteinExistence type="inferred from homology"/>
<name>A0A2P6MJW9_ALKUR</name>
<evidence type="ECO:0000256" key="9">
    <source>
        <dbReference type="SAM" id="MobiDB-lite"/>
    </source>
</evidence>